<dbReference type="RefSeq" id="WP_183304650.1">
    <property type="nucleotide sequence ID" value="NZ_JACIFD010000008.1"/>
</dbReference>
<proteinExistence type="predicted"/>
<dbReference type="AlphaFoldDB" id="A0A840DJG2"/>
<organism evidence="1 2">
    <name type="scientific">Canibacter oris</name>
    <dbReference type="NCBI Taxonomy" id="1365628"/>
    <lineage>
        <taxon>Bacteria</taxon>
        <taxon>Bacillati</taxon>
        <taxon>Actinomycetota</taxon>
        <taxon>Actinomycetes</taxon>
        <taxon>Micrococcales</taxon>
        <taxon>Microbacteriaceae</taxon>
        <taxon>Canibacter</taxon>
    </lineage>
</organism>
<name>A0A840DJG2_9MICO</name>
<dbReference type="EMBL" id="JACIFD010000008">
    <property type="protein sequence ID" value="MBB4071622.1"/>
    <property type="molecule type" value="Genomic_DNA"/>
</dbReference>
<evidence type="ECO:0008006" key="3">
    <source>
        <dbReference type="Google" id="ProtNLM"/>
    </source>
</evidence>
<evidence type="ECO:0000313" key="2">
    <source>
        <dbReference type="Proteomes" id="UP000571183"/>
    </source>
</evidence>
<protein>
    <recommendedName>
        <fullName evidence="3">Phage protein Gp19/Gp15/Gp42</fullName>
    </recommendedName>
</protein>
<keyword evidence="2" id="KW-1185">Reference proteome</keyword>
<comment type="caution">
    <text evidence="1">The sequence shown here is derived from an EMBL/GenBank/DDBJ whole genome shotgun (WGS) entry which is preliminary data.</text>
</comment>
<accession>A0A840DJG2</accession>
<sequence>MTDTDFQPWATLDDIKKRWPELPPDREQQAEVLLEDATQYVLDIAPFTAASPAATRRRIICSVVQRALQSKLAGAEDTTGGLGGGFETLQMSAGPYSSTYKPLNPAGDFFLTRQEKLALGIGKQRAGSIDLLEGANHAGRNR</sequence>
<gene>
    <name evidence="1" type="ORF">F5897_000934</name>
</gene>
<dbReference type="Proteomes" id="UP000571183">
    <property type="component" value="Unassembled WGS sequence"/>
</dbReference>
<evidence type="ECO:0000313" key="1">
    <source>
        <dbReference type="EMBL" id="MBB4071622.1"/>
    </source>
</evidence>
<reference evidence="1" key="1">
    <citation type="submission" date="2020-08" db="EMBL/GenBank/DDBJ databases">
        <title>Sequencing the genomes of 1000 actinobacteria strains.</title>
        <authorList>
            <person name="Klenk H.-P."/>
        </authorList>
    </citation>
    <scope>NUCLEOTIDE SEQUENCE [LARGE SCALE GENOMIC DNA]</scope>
    <source>
        <strain evidence="1">DSM 27064</strain>
    </source>
</reference>